<keyword evidence="2" id="KW-1185">Reference proteome</keyword>
<gene>
    <name evidence="1" type="ORF">M9Y10_034912</name>
</gene>
<protein>
    <submittedName>
        <fullName evidence="1">Uncharacterized protein</fullName>
    </submittedName>
</protein>
<proteinExistence type="predicted"/>
<sequence>MSYAGGLFACFSDFNICIYGTFCSCCLNGQNHAKIRTEECTPCHVLAPTSEFWIRKELEKKNGETGDDTIDCLVSMFCMPCATCQDARDLK</sequence>
<evidence type="ECO:0000313" key="2">
    <source>
        <dbReference type="Proteomes" id="UP001470230"/>
    </source>
</evidence>
<comment type="caution">
    <text evidence="1">The sequence shown here is derived from an EMBL/GenBank/DDBJ whole genome shotgun (WGS) entry which is preliminary data.</text>
</comment>
<dbReference type="Proteomes" id="UP001470230">
    <property type="component" value="Unassembled WGS sequence"/>
</dbReference>
<accession>A0ABR2KGB5</accession>
<dbReference type="InterPro" id="IPR006461">
    <property type="entry name" value="PLAC_motif_containing"/>
</dbReference>
<dbReference type="PANTHER" id="PTHR15907">
    <property type="entry name" value="DUF614 FAMILY PROTEIN-RELATED"/>
    <property type="match status" value="1"/>
</dbReference>
<dbReference type="EMBL" id="JAPFFF010000005">
    <property type="protein sequence ID" value="KAK8890152.1"/>
    <property type="molecule type" value="Genomic_DNA"/>
</dbReference>
<dbReference type="Pfam" id="PF04749">
    <property type="entry name" value="PLAC8"/>
    <property type="match status" value="1"/>
</dbReference>
<organism evidence="1 2">
    <name type="scientific">Tritrichomonas musculus</name>
    <dbReference type="NCBI Taxonomy" id="1915356"/>
    <lineage>
        <taxon>Eukaryota</taxon>
        <taxon>Metamonada</taxon>
        <taxon>Parabasalia</taxon>
        <taxon>Tritrichomonadida</taxon>
        <taxon>Tritrichomonadidae</taxon>
        <taxon>Tritrichomonas</taxon>
    </lineage>
</organism>
<dbReference type="NCBIfam" id="TIGR01571">
    <property type="entry name" value="A_thal_Cys_rich"/>
    <property type="match status" value="1"/>
</dbReference>
<reference evidence="1 2" key="1">
    <citation type="submission" date="2024-04" db="EMBL/GenBank/DDBJ databases">
        <title>Tritrichomonas musculus Genome.</title>
        <authorList>
            <person name="Alves-Ferreira E."/>
            <person name="Grigg M."/>
            <person name="Lorenzi H."/>
            <person name="Galac M."/>
        </authorList>
    </citation>
    <scope>NUCLEOTIDE SEQUENCE [LARGE SCALE GENOMIC DNA]</scope>
    <source>
        <strain evidence="1 2">EAF2021</strain>
    </source>
</reference>
<evidence type="ECO:0000313" key="1">
    <source>
        <dbReference type="EMBL" id="KAK8890152.1"/>
    </source>
</evidence>
<name>A0ABR2KGB5_9EUKA</name>